<comment type="subcellular location">
    <subcellularLocation>
        <location evidence="1">Periplasm</location>
    </subcellularLocation>
</comment>
<dbReference type="GO" id="GO:0016829">
    <property type="term" value="F:lyase activity"/>
    <property type="evidence" value="ECO:0007669"/>
    <property type="project" value="UniProtKB-KW"/>
</dbReference>
<dbReference type="EMBL" id="FPHN01000150">
    <property type="protein sequence ID" value="SFV63068.1"/>
    <property type="molecule type" value="Genomic_DNA"/>
</dbReference>
<dbReference type="PANTHER" id="PTHR39210:SF1">
    <property type="entry name" value="HEPARIN-SULFATE LYASE"/>
    <property type="match status" value="1"/>
</dbReference>
<accession>A0A1W1CB47</accession>
<gene>
    <name evidence="7" type="ORF">MNB_SV-14-663</name>
</gene>
<protein>
    <submittedName>
        <fullName evidence="7">Heparinase II/III-like</fullName>
    </submittedName>
</protein>
<keyword evidence="2" id="KW-0732">Signal</keyword>
<dbReference type="InterPro" id="IPR008929">
    <property type="entry name" value="Chondroitin_lyas"/>
</dbReference>
<dbReference type="AlphaFoldDB" id="A0A1W1CB47"/>
<sequence length="515" mass="61272">MNKITLLFNTVKFLKPIQIYSRIFYFVRKKVRVFYNFNYPLEKKSNSVKLNLKPTILSYRSYYGDYKFNFLNLSKNFGNEIDWNFSNNGKLWTYNLNYFDFLNQENQEEEYEYLDIIEDFISKQKEITIGFEPSPIALRGVNWIKYMTFNNIKSQKIDNSLYAQYYRLYDNLEYHLLGNHLLENGFSLLFGAYYFQDELLYKKAKKILIVELEEQILGDGGHFELSVMYHQIMLFRLLDTINLVKSNSWKNQELQFFLIRKAESMLGWLEQMTYQNGEIPLLNDSTYGIAPTSRELFDYAKRLKIKTEILSLKESGYRKIIKDKYECVIDIGNIGASYIPGHAHADTFNFELYKYAKPFIVDTGLSTYETNKRRIIERSTLSHNTVEINSKNQSEVWAGFRVGKRANIISIEERENSIEATHNGYRDDDIKHHRLWIFEENRVIIEDRLNRKSNAIASLHFHPDVTKREILNHIEIDNENWSFSEYEYASQFNKLEKAICIYIPFSIKLRITIKI</sequence>
<evidence type="ECO:0000256" key="1">
    <source>
        <dbReference type="ARBA" id="ARBA00004418"/>
    </source>
</evidence>
<feature type="domain" description="Heparinase II/III-like C-terminal" evidence="5">
    <location>
        <begin position="308"/>
        <end position="484"/>
    </location>
</feature>
<evidence type="ECO:0000256" key="3">
    <source>
        <dbReference type="ARBA" id="ARBA00022764"/>
    </source>
</evidence>
<dbReference type="Pfam" id="PF16889">
    <property type="entry name" value="Hepar_II_III_N"/>
    <property type="match status" value="1"/>
</dbReference>
<dbReference type="PANTHER" id="PTHR39210">
    <property type="entry name" value="HEPARIN-SULFATE LYASE"/>
    <property type="match status" value="1"/>
</dbReference>
<dbReference type="Gene3D" id="1.50.10.100">
    <property type="entry name" value="Chondroitin AC/alginate lyase"/>
    <property type="match status" value="1"/>
</dbReference>
<dbReference type="InterPro" id="IPR031680">
    <property type="entry name" value="Hepar_II_III_N"/>
</dbReference>
<proteinExistence type="predicted"/>
<dbReference type="Gene3D" id="2.70.98.70">
    <property type="match status" value="1"/>
</dbReference>
<dbReference type="SUPFAM" id="SSF48230">
    <property type="entry name" value="Chondroitin AC/alginate lyase"/>
    <property type="match status" value="1"/>
</dbReference>
<evidence type="ECO:0000259" key="5">
    <source>
        <dbReference type="Pfam" id="PF07940"/>
    </source>
</evidence>
<evidence type="ECO:0000256" key="4">
    <source>
        <dbReference type="ARBA" id="ARBA00023239"/>
    </source>
</evidence>
<dbReference type="InterPro" id="IPR012480">
    <property type="entry name" value="Hepar_II_III_C"/>
</dbReference>
<reference evidence="7" key="1">
    <citation type="submission" date="2016-10" db="EMBL/GenBank/DDBJ databases">
        <authorList>
            <person name="de Groot N.N."/>
        </authorList>
    </citation>
    <scope>NUCLEOTIDE SEQUENCE</scope>
</reference>
<keyword evidence="3" id="KW-0574">Periplasm</keyword>
<keyword evidence="4" id="KW-0456">Lyase</keyword>
<organism evidence="7">
    <name type="scientific">hydrothermal vent metagenome</name>
    <dbReference type="NCBI Taxonomy" id="652676"/>
    <lineage>
        <taxon>unclassified sequences</taxon>
        <taxon>metagenomes</taxon>
        <taxon>ecological metagenomes</taxon>
    </lineage>
</organism>
<dbReference type="GO" id="GO:0042597">
    <property type="term" value="C:periplasmic space"/>
    <property type="evidence" value="ECO:0007669"/>
    <property type="project" value="UniProtKB-SubCell"/>
</dbReference>
<evidence type="ECO:0000256" key="2">
    <source>
        <dbReference type="ARBA" id="ARBA00022729"/>
    </source>
</evidence>
<evidence type="ECO:0000313" key="7">
    <source>
        <dbReference type="EMBL" id="SFV63068.1"/>
    </source>
</evidence>
<evidence type="ECO:0000259" key="6">
    <source>
        <dbReference type="Pfam" id="PF16889"/>
    </source>
</evidence>
<feature type="domain" description="Heparin-sulfate lyase N-terminal" evidence="6">
    <location>
        <begin position="174"/>
        <end position="287"/>
    </location>
</feature>
<dbReference type="Pfam" id="PF07940">
    <property type="entry name" value="Hepar_II_III_C"/>
    <property type="match status" value="1"/>
</dbReference>
<name>A0A1W1CB47_9ZZZZ</name>